<dbReference type="GeneID" id="20815187"/>
<dbReference type="EMBL" id="KI913159">
    <property type="protein sequence ID" value="ETV71528.1"/>
    <property type="molecule type" value="Genomic_DNA"/>
</dbReference>
<proteinExistence type="predicted"/>
<sequence length="126" mass="14328">MVFLNYTYYATQSHVFTLPNHSDFIEPFITTSPASVPITTKLSVGPTADRTTSKPLLRPRLPRSLPWLLSPLPKFLRWAPLSPLRLRRRPRAMAAQLLLPYAEPLLPRTYTKPTCATFVGAFWCSN</sequence>
<dbReference type="RefSeq" id="XP_009838961.1">
    <property type="nucleotide sequence ID" value="XM_009840659.1"/>
</dbReference>
<name>W4FXZ3_APHAT</name>
<gene>
    <name evidence="1" type="ORF">H257_13191</name>
</gene>
<reference evidence="1" key="1">
    <citation type="submission" date="2013-12" db="EMBL/GenBank/DDBJ databases">
        <title>The Genome Sequence of Aphanomyces astaci APO3.</title>
        <authorList>
            <consortium name="The Broad Institute Genomics Platform"/>
            <person name="Russ C."/>
            <person name="Tyler B."/>
            <person name="van West P."/>
            <person name="Dieguez-Uribeondo J."/>
            <person name="Young S.K."/>
            <person name="Zeng Q."/>
            <person name="Gargeya S."/>
            <person name="Fitzgerald M."/>
            <person name="Abouelleil A."/>
            <person name="Alvarado L."/>
            <person name="Chapman S.B."/>
            <person name="Gainer-Dewar J."/>
            <person name="Goldberg J."/>
            <person name="Griggs A."/>
            <person name="Gujja S."/>
            <person name="Hansen M."/>
            <person name="Howarth C."/>
            <person name="Imamovic A."/>
            <person name="Ireland A."/>
            <person name="Larimer J."/>
            <person name="McCowan C."/>
            <person name="Murphy C."/>
            <person name="Pearson M."/>
            <person name="Poon T.W."/>
            <person name="Priest M."/>
            <person name="Roberts A."/>
            <person name="Saif S."/>
            <person name="Shea T."/>
            <person name="Sykes S."/>
            <person name="Wortman J."/>
            <person name="Nusbaum C."/>
            <person name="Birren B."/>
        </authorList>
    </citation>
    <scope>NUCLEOTIDE SEQUENCE [LARGE SCALE GENOMIC DNA]</scope>
    <source>
        <strain evidence="1">APO3</strain>
    </source>
</reference>
<organism evidence="1">
    <name type="scientific">Aphanomyces astaci</name>
    <name type="common">Crayfish plague agent</name>
    <dbReference type="NCBI Taxonomy" id="112090"/>
    <lineage>
        <taxon>Eukaryota</taxon>
        <taxon>Sar</taxon>
        <taxon>Stramenopiles</taxon>
        <taxon>Oomycota</taxon>
        <taxon>Saprolegniomycetes</taxon>
        <taxon>Saprolegniales</taxon>
        <taxon>Verrucalvaceae</taxon>
        <taxon>Aphanomyces</taxon>
    </lineage>
</organism>
<evidence type="ECO:0000313" key="1">
    <source>
        <dbReference type="EMBL" id="ETV71528.1"/>
    </source>
</evidence>
<dbReference type="AlphaFoldDB" id="W4FXZ3"/>
<protein>
    <submittedName>
        <fullName evidence="1">Uncharacterized protein</fullName>
    </submittedName>
</protein>
<dbReference type="VEuPathDB" id="FungiDB:H257_13191"/>
<accession>W4FXZ3</accession>